<dbReference type="GO" id="GO:0046872">
    <property type="term" value="F:metal ion binding"/>
    <property type="evidence" value="ECO:0007669"/>
    <property type="project" value="UniProtKB-KW"/>
</dbReference>
<dbReference type="InterPro" id="IPR054351">
    <property type="entry name" value="NADH_UbQ_OxRdtase_ferredoxin"/>
</dbReference>
<evidence type="ECO:0000256" key="2">
    <source>
        <dbReference type="ARBA" id="ARBA00022723"/>
    </source>
</evidence>
<dbReference type="PROSITE" id="PS00198">
    <property type="entry name" value="4FE4S_FER_1"/>
    <property type="match status" value="1"/>
</dbReference>
<accession>X0Y691</accession>
<protein>
    <recommendedName>
        <fullName evidence="10">4Fe-4S ferredoxin-type domain-containing protein</fullName>
    </recommendedName>
</protein>
<dbReference type="FunFam" id="3.30.70.20:FF:000035">
    <property type="entry name" value="Iron hydrogenase 1"/>
    <property type="match status" value="1"/>
</dbReference>
<dbReference type="SUPFAM" id="SSF53706">
    <property type="entry name" value="Formate dehydrogenase/DMSO reductase, domains 1-3"/>
    <property type="match status" value="1"/>
</dbReference>
<feature type="domain" description="4Fe-4S ferredoxin-type" evidence="7">
    <location>
        <begin position="58"/>
        <end position="90"/>
    </location>
</feature>
<dbReference type="GO" id="GO:0016020">
    <property type="term" value="C:membrane"/>
    <property type="evidence" value="ECO:0007669"/>
    <property type="project" value="TreeGrafter"/>
</dbReference>
<comment type="caution">
    <text evidence="9">The sequence shown here is derived from an EMBL/GenBank/DDBJ whole genome shotgun (WGS) entry which is preliminary data.</text>
</comment>
<feature type="non-terminal residue" evidence="9">
    <location>
        <position position="1"/>
    </location>
</feature>
<keyword evidence="6" id="KW-0411">Iron-sulfur</keyword>
<reference evidence="9" key="1">
    <citation type="journal article" date="2014" name="Front. Microbiol.">
        <title>High frequency of phylogenetically diverse reductive dehalogenase-homologous genes in deep subseafloor sedimentary metagenomes.</title>
        <authorList>
            <person name="Kawai M."/>
            <person name="Futagami T."/>
            <person name="Toyoda A."/>
            <person name="Takaki Y."/>
            <person name="Nishi S."/>
            <person name="Hori S."/>
            <person name="Arai W."/>
            <person name="Tsubouchi T."/>
            <person name="Morono Y."/>
            <person name="Uchiyama I."/>
            <person name="Ito T."/>
            <person name="Fujiyama A."/>
            <person name="Inagaki F."/>
            <person name="Takami H."/>
        </authorList>
    </citation>
    <scope>NUCLEOTIDE SEQUENCE</scope>
    <source>
        <strain evidence="9">Expedition CK06-06</strain>
    </source>
</reference>
<evidence type="ECO:0000256" key="4">
    <source>
        <dbReference type="ARBA" id="ARBA00023002"/>
    </source>
</evidence>
<evidence type="ECO:0000256" key="3">
    <source>
        <dbReference type="ARBA" id="ARBA00022737"/>
    </source>
</evidence>
<dbReference type="InterPro" id="IPR050123">
    <property type="entry name" value="Prok_molybdopt-oxidoreductase"/>
</dbReference>
<feature type="non-terminal residue" evidence="9">
    <location>
        <position position="188"/>
    </location>
</feature>
<feature type="domain" description="4Fe-4S Mo/W bis-MGD-type" evidence="8">
    <location>
        <begin position="99"/>
        <end position="155"/>
    </location>
</feature>
<keyword evidence="3" id="KW-0677">Repeat</keyword>
<feature type="domain" description="4Fe-4S ferredoxin-type" evidence="7">
    <location>
        <begin position="17"/>
        <end position="49"/>
    </location>
</feature>
<evidence type="ECO:0000259" key="7">
    <source>
        <dbReference type="PROSITE" id="PS51379"/>
    </source>
</evidence>
<evidence type="ECO:0000313" key="9">
    <source>
        <dbReference type="EMBL" id="GAG51424.1"/>
    </source>
</evidence>
<dbReference type="PROSITE" id="PS51379">
    <property type="entry name" value="4FE4S_FER_2"/>
    <property type="match status" value="2"/>
</dbReference>
<gene>
    <name evidence="9" type="ORF">S01H1_82688</name>
</gene>
<evidence type="ECO:0000256" key="6">
    <source>
        <dbReference type="ARBA" id="ARBA00023014"/>
    </source>
</evidence>
<sequence>KTSHEFEISKPLYQDDNPFFIRDHQYCILCGRCVRVCDEVVGARAIDFAGRGFECHIATPFDDPMKDSTCVFCGNCVQVCPTAALMPVSRLGNGREWELDRVKTICGYCGVGCQIEYALNDGEIIYSQSTPDAPVNGEFLCTKGRYGWDFATDPERLTSPMLRRDLAYEIGLTSEPWELPDKSPLKIR</sequence>
<dbReference type="InterPro" id="IPR017896">
    <property type="entry name" value="4Fe4S_Fe-S-bd"/>
</dbReference>
<keyword evidence="1" id="KW-0004">4Fe-4S</keyword>
<dbReference type="PANTHER" id="PTHR43105:SF14">
    <property type="entry name" value="FORMATE DEHYDROGENASE H"/>
    <property type="match status" value="1"/>
</dbReference>
<dbReference type="SUPFAM" id="SSF54862">
    <property type="entry name" value="4Fe-4S ferredoxins"/>
    <property type="match status" value="1"/>
</dbReference>
<name>X0Y691_9ZZZZ</name>
<dbReference type="InterPro" id="IPR006963">
    <property type="entry name" value="Mopterin_OxRdtase_4Fe-4S_dom"/>
</dbReference>
<dbReference type="GO" id="GO:0022904">
    <property type="term" value="P:respiratory electron transport chain"/>
    <property type="evidence" value="ECO:0007669"/>
    <property type="project" value="TreeGrafter"/>
</dbReference>
<keyword evidence="5" id="KW-0408">Iron</keyword>
<dbReference type="Pfam" id="PF22117">
    <property type="entry name" value="Fer4_Nqo3"/>
    <property type="match status" value="1"/>
</dbReference>
<dbReference type="PROSITE" id="PS51669">
    <property type="entry name" value="4FE4S_MOW_BIS_MGD"/>
    <property type="match status" value="1"/>
</dbReference>
<dbReference type="InterPro" id="IPR017900">
    <property type="entry name" value="4Fe4S_Fe_S_CS"/>
</dbReference>
<evidence type="ECO:0000256" key="1">
    <source>
        <dbReference type="ARBA" id="ARBA00022485"/>
    </source>
</evidence>
<dbReference type="GO" id="GO:0051539">
    <property type="term" value="F:4 iron, 4 sulfur cluster binding"/>
    <property type="evidence" value="ECO:0007669"/>
    <property type="project" value="UniProtKB-KW"/>
</dbReference>
<dbReference type="Gene3D" id="3.30.200.210">
    <property type="match status" value="1"/>
</dbReference>
<dbReference type="Gene3D" id="3.30.70.20">
    <property type="match status" value="1"/>
</dbReference>
<organism evidence="9">
    <name type="scientific">marine sediment metagenome</name>
    <dbReference type="NCBI Taxonomy" id="412755"/>
    <lineage>
        <taxon>unclassified sequences</taxon>
        <taxon>metagenomes</taxon>
        <taxon>ecological metagenomes</taxon>
    </lineage>
</organism>
<dbReference type="AlphaFoldDB" id="X0Y691"/>
<dbReference type="EMBL" id="BARS01056084">
    <property type="protein sequence ID" value="GAG51424.1"/>
    <property type="molecule type" value="Genomic_DNA"/>
</dbReference>
<dbReference type="Pfam" id="PF04879">
    <property type="entry name" value="Molybdop_Fe4S4"/>
    <property type="match status" value="1"/>
</dbReference>
<proteinExistence type="predicted"/>
<keyword evidence="2" id="KW-0479">Metal-binding</keyword>
<dbReference type="SMART" id="SM00926">
    <property type="entry name" value="Molybdop_Fe4S4"/>
    <property type="match status" value="1"/>
</dbReference>
<evidence type="ECO:0000259" key="8">
    <source>
        <dbReference type="PROSITE" id="PS51669"/>
    </source>
</evidence>
<evidence type="ECO:0000256" key="5">
    <source>
        <dbReference type="ARBA" id="ARBA00023004"/>
    </source>
</evidence>
<keyword evidence="4" id="KW-0560">Oxidoreductase</keyword>
<dbReference type="PANTHER" id="PTHR43105">
    <property type="entry name" value="RESPIRATORY NITRATE REDUCTASE"/>
    <property type="match status" value="1"/>
</dbReference>
<dbReference type="GO" id="GO:0003954">
    <property type="term" value="F:NADH dehydrogenase activity"/>
    <property type="evidence" value="ECO:0007669"/>
    <property type="project" value="TreeGrafter"/>
</dbReference>
<evidence type="ECO:0008006" key="10">
    <source>
        <dbReference type="Google" id="ProtNLM"/>
    </source>
</evidence>